<dbReference type="PANTHER" id="PTHR47204">
    <property type="entry name" value="OS02G0168900 PROTEIN"/>
    <property type="match status" value="1"/>
</dbReference>
<dbReference type="PANTHER" id="PTHR47204:SF1">
    <property type="entry name" value="RIBONUCLEASE H2 SUBUNIT C"/>
    <property type="match status" value="1"/>
</dbReference>
<evidence type="ECO:0000256" key="1">
    <source>
        <dbReference type="SAM" id="MobiDB-lite"/>
    </source>
</evidence>
<sequence length="315" mass="33747">MADSIIILDPIPANLKTCCPSLMPFHISYSGPAAISTFMDVKPAKEEQNSAQAQTPASNSTEESKPEAMSADQPEAVKAVAMSVDDDATGDKIQASGGPDLQKQEQLAEDGSKQETNETHSDANVPTEQFSSTRSISTFRGRIIQGLKVDLPQGYIGLVLQAPAPSAASSSSSSKNTSKTASSSSKPQPDPLEEPPTTSTRRKGRLTRSAVSKRVIDVEAEEAKKAKEAAAAAAVDVDALMDVDNNEDESARDNTPQRRLKPVSQFSSFTIWHADNPVIENQDEYYRSIHEWTALAAAVHQVDDEVTATDTAMEA</sequence>
<dbReference type="Pfam" id="PF08615">
    <property type="entry name" value="RNase_H2_suC"/>
    <property type="match status" value="1"/>
</dbReference>
<dbReference type="GO" id="GO:0032299">
    <property type="term" value="C:ribonuclease H2 complex"/>
    <property type="evidence" value="ECO:0007669"/>
    <property type="project" value="InterPro"/>
</dbReference>
<feature type="compositionally biased region" description="Polar residues" evidence="1">
    <location>
        <begin position="122"/>
        <end position="134"/>
    </location>
</feature>
<reference evidence="2 3" key="1">
    <citation type="submission" date="2019-01" db="EMBL/GenBank/DDBJ databases">
        <title>Draft genome sequence of Psathyrella aberdarensis IHI B618.</title>
        <authorList>
            <person name="Buettner E."/>
            <person name="Kellner H."/>
        </authorList>
    </citation>
    <scope>NUCLEOTIDE SEQUENCE [LARGE SCALE GENOMIC DNA]</scope>
    <source>
        <strain evidence="2 3">IHI B618</strain>
    </source>
</reference>
<dbReference type="STRING" id="2316362.A0A4Q2D9N5"/>
<comment type="caution">
    <text evidence="2">The sequence shown here is derived from an EMBL/GenBank/DDBJ whole genome shotgun (WGS) entry which is preliminary data.</text>
</comment>
<evidence type="ECO:0000313" key="2">
    <source>
        <dbReference type="EMBL" id="RXW16310.1"/>
    </source>
</evidence>
<dbReference type="AlphaFoldDB" id="A0A4Q2D9N5"/>
<organism evidence="2 3">
    <name type="scientific">Candolleomyces aberdarensis</name>
    <dbReference type="NCBI Taxonomy" id="2316362"/>
    <lineage>
        <taxon>Eukaryota</taxon>
        <taxon>Fungi</taxon>
        <taxon>Dikarya</taxon>
        <taxon>Basidiomycota</taxon>
        <taxon>Agaricomycotina</taxon>
        <taxon>Agaricomycetes</taxon>
        <taxon>Agaricomycetidae</taxon>
        <taxon>Agaricales</taxon>
        <taxon>Agaricineae</taxon>
        <taxon>Psathyrellaceae</taxon>
        <taxon>Candolleomyces</taxon>
    </lineage>
</organism>
<dbReference type="Gene3D" id="2.40.128.680">
    <property type="match status" value="1"/>
</dbReference>
<protein>
    <submittedName>
        <fullName evidence="2">Uncharacterized protein</fullName>
    </submittedName>
</protein>
<feature type="compositionally biased region" description="Polar residues" evidence="1">
    <location>
        <begin position="49"/>
        <end position="61"/>
    </location>
</feature>
<feature type="compositionally biased region" description="Basic and acidic residues" evidence="1">
    <location>
        <begin position="110"/>
        <end position="121"/>
    </location>
</feature>
<accession>A0A4Q2D9N5</accession>
<proteinExistence type="predicted"/>
<dbReference type="EMBL" id="SDEE01000450">
    <property type="protein sequence ID" value="RXW16310.1"/>
    <property type="molecule type" value="Genomic_DNA"/>
</dbReference>
<dbReference type="InterPro" id="IPR013924">
    <property type="entry name" value="RNase_H2_suC"/>
</dbReference>
<keyword evidence="3" id="KW-1185">Reference proteome</keyword>
<feature type="region of interest" description="Disordered" evidence="1">
    <location>
        <begin position="43"/>
        <end position="134"/>
    </location>
</feature>
<feature type="region of interest" description="Disordered" evidence="1">
    <location>
        <begin position="165"/>
        <end position="210"/>
    </location>
</feature>
<evidence type="ECO:0000313" key="3">
    <source>
        <dbReference type="Proteomes" id="UP000290288"/>
    </source>
</evidence>
<gene>
    <name evidence="2" type="ORF">EST38_g9535</name>
</gene>
<dbReference type="GO" id="GO:0006401">
    <property type="term" value="P:RNA catabolic process"/>
    <property type="evidence" value="ECO:0007669"/>
    <property type="project" value="InterPro"/>
</dbReference>
<dbReference type="Proteomes" id="UP000290288">
    <property type="component" value="Unassembled WGS sequence"/>
</dbReference>
<name>A0A4Q2D9N5_9AGAR</name>
<dbReference type="OrthoDB" id="6222486at2759"/>
<feature type="compositionally biased region" description="Low complexity" evidence="1">
    <location>
        <begin position="165"/>
        <end position="187"/>
    </location>
</feature>